<proteinExistence type="predicted"/>
<keyword evidence="3" id="KW-0949">S-adenosyl-L-methionine</keyword>
<keyword evidence="1" id="KW-0489">Methyltransferase</keyword>
<dbReference type="GO" id="GO:0032259">
    <property type="term" value="P:methylation"/>
    <property type="evidence" value="ECO:0007669"/>
    <property type="project" value="UniProtKB-KW"/>
</dbReference>
<evidence type="ECO:0000256" key="4">
    <source>
        <dbReference type="PIRSR" id="PIRSR005739-1"/>
    </source>
</evidence>
<dbReference type="Gene3D" id="1.10.10.10">
    <property type="entry name" value="Winged helix-like DNA-binding domain superfamily/Winged helix DNA-binding domain"/>
    <property type="match status" value="1"/>
</dbReference>
<dbReference type="AlphaFoldDB" id="A0A2P5HJU7"/>
<keyword evidence="7" id="KW-1185">Reference proteome</keyword>
<dbReference type="PROSITE" id="PS51683">
    <property type="entry name" value="SAM_OMT_II"/>
    <property type="match status" value="1"/>
</dbReference>
<dbReference type="Proteomes" id="UP000094444">
    <property type="component" value="Unassembled WGS sequence"/>
</dbReference>
<evidence type="ECO:0000256" key="1">
    <source>
        <dbReference type="ARBA" id="ARBA00022603"/>
    </source>
</evidence>
<sequence length="400" mass="43907">MDSLLEQIQTAALQADAAGRHKVLDFLRSLQLKLESPHDALSRYSGLHLEITAARIAEDLNIFGTLANSNTPLTSVELASKKAASPLLTMGCTIATDPGITSPSLGRILRYLASVGMVNEAGPDSFTANTLTKTLAQPGYRGGIYHFFDNCGPVFQALPAFLAKTKYQDITDADHTAFQEAFPTDLPAFMWLPSQPERFGPLQQVMTVQGAMGVPWFTVFPFERELEGFDGQCVLVDVGGGFGHQCTALLNAFPQLKDKLVLQDLPQTLAQLPPGITIPGGIEAVGHDFFQEQPVKGARFYYLRQVLHDWPDEKCIAILKQLVTASGPQSQILIDEMVLPDTGVTWEAATIDLTMMSSLGSRERTIKEWTNLLDQASLKIQEVYTYLPRRQDSIIQAVPK</sequence>
<dbReference type="InterPro" id="IPR036390">
    <property type="entry name" value="WH_DNA-bd_sf"/>
</dbReference>
<protein>
    <submittedName>
        <fullName evidence="6">O-methyltransferase</fullName>
    </submittedName>
</protein>
<evidence type="ECO:0000313" key="6">
    <source>
        <dbReference type="EMBL" id="POS70514.1"/>
    </source>
</evidence>
<evidence type="ECO:0000256" key="3">
    <source>
        <dbReference type="ARBA" id="ARBA00022691"/>
    </source>
</evidence>
<dbReference type="InterPro" id="IPR029063">
    <property type="entry name" value="SAM-dependent_MTases_sf"/>
</dbReference>
<organism evidence="6 7">
    <name type="scientific">Diaporthe helianthi</name>
    <dbReference type="NCBI Taxonomy" id="158607"/>
    <lineage>
        <taxon>Eukaryota</taxon>
        <taxon>Fungi</taxon>
        <taxon>Dikarya</taxon>
        <taxon>Ascomycota</taxon>
        <taxon>Pezizomycotina</taxon>
        <taxon>Sordariomycetes</taxon>
        <taxon>Sordariomycetidae</taxon>
        <taxon>Diaporthales</taxon>
        <taxon>Diaporthaceae</taxon>
        <taxon>Diaporthe</taxon>
    </lineage>
</organism>
<dbReference type="PIRSF" id="PIRSF005739">
    <property type="entry name" value="O-mtase"/>
    <property type="match status" value="1"/>
</dbReference>
<keyword evidence="2" id="KW-0808">Transferase</keyword>
<dbReference type="PANTHER" id="PTHR43712">
    <property type="entry name" value="PUTATIVE (AFU_ORTHOLOGUE AFUA_4G14580)-RELATED"/>
    <property type="match status" value="1"/>
</dbReference>
<dbReference type="Pfam" id="PF00891">
    <property type="entry name" value="Methyltransf_2"/>
    <property type="match status" value="1"/>
</dbReference>
<gene>
    <name evidence="6" type="ORF">DHEL01_v211094</name>
</gene>
<feature type="domain" description="O-methyltransferase C-terminal" evidence="5">
    <location>
        <begin position="229"/>
        <end position="376"/>
    </location>
</feature>
<dbReference type="InParanoid" id="A0A2P5HJU7"/>
<reference evidence="6" key="1">
    <citation type="submission" date="2017-09" db="EMBL/GenBank/DDBJ databases">
        <title>Polyketide synthases of a Diaporthe helianthi virulent isolate.</title>
        <authorList>
            <person name="Baroncelli R."/>
        </authorList>
    </citation>
    <scope>NUCLEOTIDE SEQUENCE [LARGE SCALE GENOMIC DNA]</scope>
    <source>
        <strain evidence="6">7/96</strain>
    </source>
</reference>
<dbReference type="SUPFAM" id="SSF46785">
    <property type="entry name" value="Winged helix' DNA-binding domain"/>
    <property type="match status" value="1"/>
</dbReference>
<dbReference type="EMBL" id="MAVT02001601">
    <property type="protein sequence ID" value="POS70514.1"/>
    <property type="molecule type" value="Genomic_DNA"/>
</dbReference>
<accession>A0A2P5HJU7</accession>
<evidence type="ECO:0000313" key="7">
    <source>
        <dbReference type="Proteomes" id="UP000094444"/>
    </source>
</evidence>
<dbReference type="InterPro" id="IPR036388">
    <property type="entry name" value="WH-like_DNA-bd_sf"/>
</dbReference>
<evidence type="ECO:0000256" key="2">
    <source>
        <dbReference type="ARBA" id="ARBA00022679"/>
    </source>
</evidence>
<dbReference type="InterPro" id="IPR016461">
    <property type="entry name" value="COMT-like"/>
</dbReference>
<evidence type="ECO:0000259" key="5">
    <source>
        <dbReference type="Pfam" id="PF00891"/>
    </source>
</evidence>
<comment type="caution">
    <text evidence="6">The sequence shown here is derived from an EMBL/GenBank/DDBJ whole genome shotgun (WGS) entry which is preliminary data.</text>
</comment>
<dbReference type="PANTHER" id="PTHR43712:SF4">
    <property type="entry name" value="O-METHYLTRANSFERASE DOMAIN-CONTAINING PROTEIN"/>
    <property type="match status" value="1"/>
</dbReference>
<feature type="active site" description="Proton acceptor" evidence="4">
    <location>
        <position position="308"/>
    </location>
</feature>
<dbReference type="InterPro" id="IPR001077">
    <property type="entry name" value="COMT_C"/>
</dbReference>
<name>A0A2P5HJU7_DIAHE</name>
<dbReference type="GO" id="GO:0008171">
    <property type="term" value="F:O-methyltransferase activity"/>
    <property type="evidence" value="ECO:0007669"/>
    <property type="project" value="InterPro"/>
</dbReference>
<dbReference type="OrthoDB" id="2410195at2759"/>
<dbReference type="Gene3D" id="3.40.50.150">
    <property type="entry name" value="Vaccinia Virus protein VP39"/>
    <property type="match status" value="1"/>
</dbReference>
<dbReference type="SUPFAM" id="SSF53335">
    <property type="entry name" value="S-adenosyl-L-methionine-dependent methyltransferases"/>
    <property type="match status" value="1"/>
</dbReference>